<gene>
    <name evidence="1" type="ORF">SAMN02745130_01907</name>
</gene>
<name>A0A1T4WNE1_9GAMM</name>
<evidence type="ECO:0000313" key="2">
    <source>
        <dbReference type="Proteomes" id="UP000190460"/>
    </source>
</evidence>
<reference evidence="2" key="1">
    <citation type="submission" date="2017-02" db="EMBL/GenBank/DDBJ databases">
        <authorList>
            <person name="Varghese N."/>
            <person name="Submissions S."/>
        </authorList>
    </citation>
    <scope>NUCLEOTIDE SEQUENCE [LARGE SCALE GENOMIC DNA]</scope>
    <source>
        <strain evidence="2">ATCC 49788</strain>
    </source>
</reference>
<dbReference type="Proteomes" id="UP000190460">
    <property type="component" value="Unassembled WGS sequence"/>
</dbReference>
<proteinExistence type="predicted"/>
<dbReference type="OrthoDB" id="8481263at2"/>
<dbReference type="AlphaFoldDB" id="A0A1T4WNE1"/>
<keyword evidence="2" id="KW-1185">Reference proteome</keyword>
<protein>
    <submittedName>
        <fullName evidence="1">Uncharacterized protein</fullName>
    </submittedName>
</protein>
<sequence>MLPALGQGSSTPQEKRLRSLFRELAAQDQASLLKFAEFLASSATVVVQTPETCPEPVLLARPTTESVVKAIKRLKASYPMLSADKLLSPTSDLMAAHLIKGRPANEIIDELEQVFVEHYQQFKASWGQPL</sequence>
<dbReference type="STRING" id="92487.SAMN02745130_01907"/>
<organism evidence="1 2">
    <name type="scientific">Thiothrix eikelboomii</name>
    <dbReference type="NCBI Taxonomy" id="92487"/>
    <lineage>
        <taxon>Bacteria</taxon>
        <taxon>Pseudomonadati</taxon>
        <taxon>Pseudomonadota</taxon>
        <taxon>Gammaproteobacteria</taxon>
        <taxon>Thiotrichales</taxon>
        <taxon>Thiotrichaceae</taxon>
        <taxon>Thiothrix</taxon>
    </lineage>
</organism>
<accession>A0A1T4WNE1</accession>
<evidence type="ECO:0000313" key="1">
    <source>
        <dbReference type="EMBL" id="SKA78657.1"/>
    </source>
</evidence>
<dbReference type="EMBL" id="FUYB01000007">
    <property type="protein sequence ID" value="SKA78657.1"/>
    <property type="molecule type" value="Genomic_DNA"/>
</dbReference>